<evidence type="ECO:0000313" key="2">
    <source>
        <dbReference type="Proteomes" id="UP001239111"/>
    </source>
</evidence>
<accession>A0ACC2N120</accession>
<organism evidence="1 2">
    <name type="scientific">Eretmocerus hayati</name>
    <dbReference type="NCBI Taxonomy" id="131215"/>
    <lineage>
        <taxon>Eukaryota</taxon>
        <taxon>Metazoa</taxon>
        <taxon>Ecdysozoa</taxon>
        <taxon>Arthropoda</taxon>
        <taxon>Hexapoda</taxon>
        <taxon>Insecta</taxon>
        <taxon>Pterygota</taxon>
        <taxon>Neoptera</taxon>
        <taxon>Endopterygota</taxon>
        <taxon>Hymenoptera</taxon>
        <taxon>Apocrita</taxon>
        <taxon>Proctotrupomorpha</taxon>
        <taxon>Chalcidoidea</taxon>
        <taxon>Aphelinidae</taxon>
        <taxon>Aphelininae</taxon>
        <taxon>Eretmocerus</taxon>
    </lineage>
</organism>
<sequence length="140" mass="15149">MFKFKTSLRTANARSSTKPTISESNLNQSGRKLISAHEVLSSTSKRRVTSTVTSGSLSVVNSLASDTFKQGSSTTSVTSPLVSTIVTANSENETTSKRSTHPNPSNILTAVQNDSFRGSEEFVDPGYFSEVFGTIERQYE</sequence>
<comment type="caution">
    <text evidence="1">The sequence shown here is derived from an EMBL/GenBank/DDBJ whole genome shotgun (WGS) entry which is preliminary data.</text>
</comment>
<gene>
    <name evidence="1" type="ORF">QAD02_006486</name>
</gene>
<evidence type="ECO:0000313" key="1">
    <source>
        <dbReference type="EMBL" id="KAJ8664824.1"/>
    </source>
</evidence>
<reference evidence="1" key="1">
    <citation type="submission" date="2023-04" db="EMBL/GenBank/DDBJ databases">
        <title>A chromosome-level genome assembly of the parasitoid wasp Eretmocerus hayati.</title>
        <authorList>
            <person name="Zhong Y."/>
            <person name="Liu S."/>
            <person name="Liu Y."/>
        </authorList>
    </citation>
    <scope>NUCLEOTIDE SEQUENCE</scope>
    <source>
        <strain evidence="1">ZJU_SS_LIU_2023</strain>
    </source>
</reference>
<protein>
    <submittedName>
        <fullName evidence="1">Uncharacterized protein</fullName>
    </submittedName>
</protein>
<name>A0ACC2N120_9HYME</name>
<dbReference type="Proteomes" id="UP001239111">
    <property type="component" value="Chromosome 4"/>
</dbReference>
<proteinExistence type="predicted"/>
<dbReference type="EMBL" id="CM056744">
    <property type="protein sequence ID" value="KAJ8664824.1"/>
    <property type="molecule type" value="Genomic_DNA"/>
</dbReference>
<keyword evidence="2" id="KW-1185">Reference proteome</keyword>